<proteinExistence type="predicted"/>
<dbReference type="EMBL" id="DTMF01000047">
    <property type="protein sequence ID" value="HGF33091.1"/>
    <property type="molecule type" value="Genomic_DNA"/>
</dbReference>
<accession>A0A7C3ZAB8</accession>
<dbReference type="InterPro" id="IPR037185">
    <property type="entry name" value="EmrE-like"/>
</dbReference>
<feature type="transmembrane region" description="Helical" evidence="1">
    <location>
        <begin position="118"/>
        <end position="135"/>
    </location>
</feature>
<feature type="transmembrane region" description="Helical" evidence="1">
    <location>
        <begin position="92"/>
        <end position="111"/>
    </location>
</feature>
<dbReference type="Pfam" id="PF00892">
    <property type="entry name" value="EamA"/>
    <property type="match status" value="1"/>
</dbReference>
<feature type="transmembrane region" description="Helical" evidence="1">
    <location>
        <begin position="63"/>
        <end position="86"/>
    </location>
</feature>
<evidence type="ECO:0000313" key="3">
    <source>
        <dbReference type="EMBL" id="HGF33091.1"/>
    </source>
</evidence>
<keyword evidence="1" id="KW-1133">Transmembrane helix</keyword>
<dbReference type="InterPro" id="IPR000620">
    <property type="entry name" value="EamA_dom"/>
</dbReference>
<dbReference type="GO" id="GO:0016020">
    <property type="term" value="C:membrane"/>
    <property type="evidence" value="ECO:0007669"/>
    <property type="project" value="InterPro"/>
</dbReference>
<gene>
    <name evidence="3" type="ORF">ENW96_01730</name>
</gene>
<name>A0A7C3ZAB8_9BACT</name>
<dbReference type="Gene3D" id="1.10.3730.20">
    <property type="match status" value="1"/>
</dbReference>
<keyword evidence="1" id="KW-0472">Membrane</keyword>
<feature type="domain" description="EamA" evidence="2">
    <location>
        <begin position="4"/>
        <end position="135"/>
    </location>
</feature>
<protein>
    <recommendedName>
        <fullName evidence="2">EamA domain-containing protein</fullName>
    </recommendedName>
</protein>
<organism evidence="3">
    <name type="scientific">Desulfobacca acetoxidans</name>
    <dbReference type="NCBI Taxonomy" id="60893"/>
    <lineage>
        <taxon>Bacteria</taxon>
        <taxon>Pseudomonadati</taxon>
        <taxon>Thermodesulfobacteriota</taxon>
        <taxon>Desulfobaccia</taxon>
        <taxon>Desulfobaccales</taxon>
        <taxon>Desulfobaccaceae</taxon>
        <taxon>Desulfobacca</taxon>
    </lineage>
</organism>
<evidence type="ECO:0000259" key="2">
    <source>
        <dbReference type="Pfam" id="PF00892"/>
    </source>
</evidence>
<dbReference type="AlphaFoldDB" id="A0A7C3ZAB8"/>
<dbReference type="PANTHER" id="PTHR22911:SF137">
    <property type="entry name" value="SOLUTE CARRIER FAMILY 35 MEMBER G2-RELATED"/>
    <property type="match status" value="1"/>
</dbReference>
<comment type="caution">
    <text evidence="3">The sequence shown here is derived from an EMBL/GenBank/DDBJ whole genome shotgun (WGS) entry which is preliminary data.</text>
</comment>
<dbReference type="SUPFAM" id="SSF103481">
    <property type="entry name" value="Multidrug resistance efflux transporter EmrE"/>
    <property type="match status" value="1"/>
</dbReference>
<dbReference type="PANTHER" id="PTHR22911">
    <property type="entry name" value="ACYL-MALONYL CONDENSING ENZYME-RELATED"/>
    <property type="match status" value="1"/>
</dbReference>
<sequence length="136" mass="14771">MSAWLALSLLSLGLWGLWGVFSKVATQQVGPQGAYLLGIFGYLPVLALLLYETGGKIPWNPWGWGAALAAGLSTGFGLFFFFRALHQSTASLVVPLTSLYPVVTVFLSWLFLKESLSLRQVLGFVLAMAAVWLMSD</sequence>
<feature type="transmembrane region" description="Helical" evidence="1">
    <location>
        <begin position="32"/>
        <end position="51"/>
    </location>
</feature>
<keyword evidence="1" id="KW-0812">Transmembrane</keyword>
<reference evidence="3" key="1">
    <citation type="journal article" date="2020" name="mSystems">
        <title>Genome- and Community-Level Interaction Insights into Carbon Utilization and Element Cycling Functions of Hydrothermarchaeota in Hydrothermal Sediment.</title>
        <authorList>
            <person name="Zhou Z."/>
            <person name="Liu Y."/>
            <person name="Xu W."/>
            <person name="Pan J."/>
            <person name="Luo Z.H."/>
            <person name="Li M."/>
        </authorList>
    </citation>
    <scope>NUCLEOTIDE SEQUENCE [LARGE SCALE GENOMIC DNA]</scope>
    <source>
        <strain evidence="3">SpSt-897</strain>
    </source>
</reference>
<evidence type="ECO:0000256" key="1">
    <source>
        <dbReference type="SAM" id="Phobius"/>
    </source>
</evidence>